<keyword evidence="1" id="KW-0732">Signal</keyword>
<reference evidence="3 4" key="1">
    <citation type="submission" date="2011-01" db="EMBL/GenBank/DDBJ databases">
        <authorList>
            <person name="Weinstock G."/>
            <person name="Sodergren E."/>
            <person name="Clifton S."/>
            <person name="Fulton L."/>
            <person name="Fulton B."/>
            <person name="Courtney L."/>
            <person name="Fronick C."/>
            <person name="Harrison M."/>
            <person name="Strong C."/>
            <person name="Farmer C."/>
            <person name="Delahaunty K."/>
            <person name="Markovic C."/>
            <person name="Hall O."/>
            <person name="Minx P."/>
            <person name="Tomlinson C."/>
            <person name="Mitreva M."/>
            <person name="Hou S."/>
            <person name="Chen J."/>
            <person name="Wollam A."/>
            <person name="Pepin K.H."/>
            <person name="Johnson M."/>
            <person name="Bhonagiri V."/>
            <person name="Zhang X."/>
            <person name="Suruliraj S."/>
            <person name="Warren W."/>
            <person name="Chinwalla A."/>
            <person name="Mardis E.R."/>
            <person name="Wilson R.K."/>
        </authorList>
    </citation>
    <scope>NUCLEOTIDE SEQUENCE [LARGE SCALE GENOMIC DNA]</scope>
    <source>
        <strain evidence="4">DSM 22608 / JCM 16073 / KCTC 15190 / YIT 12066</strain>
    </source>
</reference>
<dbReference type="AlphaFoldDB" id="E8LJV9"/>
<evidence type="ECO:0000313" key="4">
    <source>
        <dbReference type="Proteomes" id="UP000018458"/>
    </source>
</evidence>
<keyword evidence="4" id="KW-1185">Reference proteome</keyword>
<proteinExistence type="predicted"/>
<dbReference type="STRING" id="762983.HMPREF9444_00995"/>
<dbReference type="Pfam" id="PF01425">
    <property type="entry name" value="Amidase"/>
    <property type="match status" value="1"/>
</dbReference>
<accession>E8LJV9</accession>
<organism evidence="3 4">
    <name type="scientific">Succinatimonas hippei (strain DSM 22608 / JCM 16073 / KCTC 15190 / YIT 12066)</name>
    <dbReference type="NCBI Taxonomy" id="762983"/>
    <lineage>
        <taxon>Bacteria</taxon>
        <taxon>Pseudomonadati</taxon>
        <taxon>Pseudomonadota</taxon>
        <taxon>Gammaproteobacteria</taxon>
        <taxon>Aeromonadales</taxon>
        <taxon>Succinivibrionaceae</taxon>
        <taxon>Succinatimonas</taxon>
    </lineage>
</organism>
<feature type="chain" id="PRO_5003226747" evidence="1">
    <location>
        <begin position="27"/>
        <end position="520"/>
    </location>
</feature>
<comment type="caution">
    <text evidence="3">The sequence shown here is derived from an EMBL/GenBank/DDBJ whole genome shotgun (WGS) entry which is preliminary data.</text>
</comment>
<feature type="domain" description="Amidase" evidence="2">
    <location>
        <begin position="51"/>
        <end position="491"/>
    </location>
</feature>
<dbReference type="InterPro" id="IPR023631">
    <property type="entry name" value="Amidase_dom"/>
</dbReference>
<evidence type="ECO:0000313" key="3">
    <source>
        <dbReference type="EMBL" id="EFY07189.1"/>
    </source>
</evidence>
<name>E8LJV9_SUCHY</name>
<dbReference type="HOGENOM" id="CLU_009600_14_2_6"/>
<dbReference type="Gene3D" id="3.90.1300.10">
    <property type="entry name" value="Amidase signature (AS) domain"/>
    <property type="match status" value="1"/>
</dbReference>
<dbReference type="InterPro" id="IPR036928">
    <property type="entry name" value="AS_sf"/>
</dbReference>
<dbReference type="OrthoDB" id="8872210at2"/>
<dbReference type="PANTHER" id="PTHR42678:SF5">
    <property type="entry name" value="GLUTAMYL-TRNA(GLN) AMIDOTRANSFERASE SUBUNIT A"/>
    <property type="match status" value="1"/>
</dbReference>
<dbReference type="PIRSF" id="PIRSF001221">
    <property type="entry name" value="Amidase_fungi"/>
    <property type="match status" value="1"/>
</dbReference>
<sequence>MRKLHKHSVLKFSALLLSLLPALCLSNDLIFEKNVTQIHEAMQEGKLSAHELVDYYLKRIKVYDGALNSIITINPNALTEADKIDAKIASGEPLGPLYGIPILLKDNYDTADMKTTSGALAFKDLQPVKDAFTVAKLRQAGAIILAKTNLTELARHGMTVSSMGGQTLNPYDLTRTPGGSSGGTGAAVAANFAVMGTGSDTVNSIRSPSSANSLVGIRPTKGLVSRTGISPCSDWQDMGGPIARNVADAALMLSVMAGYDPQDQSTNVIKNKKIENYTDALDTDGLKGKKLALLTTNLGEDPEVLRIVNSAIDDLTALGAEVIKVDLPQLKLADLLKNNDVQEWEQAPYLDKYLASIGSGSSIKTAAEYVKSGLLTPSIVNEMTRMVNEKDPLNNPKYLARIKKNKELAANITEFMHKNKIDAFVYPLQSVLVVKTTESKGQYARNGLMASVMGFPAITLPGGFSSSNDTAPIGVPVGIELMGEPFSESKLISMGYAYEQGTHNRKPPVAFPDLDFSSIK</sequence>
<dbReference type="PANTHER" id="PTHR42678">
    <property type="entry name" value="AMIDASE"/>
    <property type="match status" value="1"/>
</dbReference>
<dbReference type="Proteomes" id="UP000018458">
    <property type="component" value="Unassembled WGS sequence"/>
</dbReference>
<evidence type="ECO:0000259" key="2">
    <source>
        <dbReference type="Pfam" id="PF01425"/>
    </source>
</evidence>
<dbReference type="SUPFAM" id="SSF75304">
    <property type="entry name" value="Amidase signature (AS) enzymes"/>
    <property type="match status" value="1"/>
</dbReference>
<feature type="signal peptide" evidence="1">
    <location>
        <begin position="1"/>
        <end position="26"/>
    </location>
</feature>
<dbReference type="RefSeq" id="WP_009143197.1">
    <property type="nucleotide sequence ID" value="NZ_GL830985.1"/>
</dbReference>
<protein>
    <submittedName>
        <fullName evidence="3">Amidase</fullName>
    </submittedName>
</protein>
<dbReference type="eggNOG" id="COG0154">
    <property type="taxonomic scope" value="Bacteria"/>
</dbReference>
<evidence type="ECO:0000256" key="1">
    <source>
        <dbReference type="SAM" id="SignalP"/>
    </source>
</evidence>
<gene>
    <name evidence="3" type="ORF">HMPREF9444_00995</name>
</gene>
<dbReference type="EMBL" id="AEVO01000048">
    <property type="protein sequence ID" value="EFY07189.1"/>
    <property type="molecule type" value="Genomic_DNA"/>
</dbReference>